<proteinExistence type="predicted"/>
<feature type="compositionally biased region" description="Low complexity" evidence="1">
    <location>
        <begin position="71"/>
        <end position="81"/>
    </location>
</feature>
<dbReference type="AlphaFoldDB" id="A0A2W4J358"/>
<reference evidence="4 6" key="3">
    <citation type="journal article" date="2021" name="BMC Genomics">
        <title>Genome-resolved metagenome and metatranscriptome analyses of thermophilic composting reveal key bacterial players and their metabolic interactions.</title>
        <authorList>
            <person name="Braga L.P.P."/>
            <person name="Pereira R.V."/>
            <person name="Martins L.F."/>
            <person name="Moura L.M.S."/>
            <person name="Sanchez F.B."/>
            <person name="Patane J.S.L."/>
            <person name="da Silva A.M."/>
            <person name="Setubal J.C."/>
        </authorList>
    </citation>
    <scope>NUCLEOTIDE SEQUENCE [LARGE SCALE GENOMIC DNA]</scope>
    <source>
        <strain evidence="4">ZC4RG45</strain>
    </source>
</reference>
<keyword evidence="2" id="KW-0732">Signal</keyword>
<dbReference type="EMBL" id="QGUI02000090">
    <property type="protein sequence ID" value="MFO7192339.1"/>
    <property type="molecule type" value="Genomic_DNA"/>
</dbReference>
<feature type="compositionally biased region" description="Gly residues" evidence="1">
    <location>
        <begin position="85"/>
        <end position="98"/>
    </location>
</feature>
<dbReference type="Pfam" id="PF13399">
    <property type="entry name" value="LytR_C"/>
    <property type="match status" value="1"/>
</dbReference>
<reference evidence="4" key="2">
    <citation type="submission" date="2018-05" db="EMBL/GenBank/DDBJ databases">
        <authorList>
            <person name="Moura L."/>
            <person name="Setubal J.C."/>
        </authorList>
    </citation>
    <scope>NUCLEOTIDE SEQUENCE</scope>
    <source>
        <strain evidence="4">ZC4RG45</strain>
    </source>
</reference>
<comment type="caution">
    <text evidence="5">The sequence shown here is derived from an EMBL/GenBank/DDBJ whole genome shotgun (WGS) entry which is preliminary data.</text>
</comment>
<feature type="region of interest" description="Disordered" evidence="1">
    <location>
        <begin position="25"/>
        <end position="109"/>
    </location>
</feature>
<evidence type="ECO:0000313" key="5">
    <source>
        <dbReference type="EMBL" id="PZM92608.1"/>
    </source>
</evidence>
<organism evidence="5">
    <name type="scientific">Thermocrispum agreste</name>
    <dbReference type="NCBI Taxonomy" id="37925"/>
    <lineage>
        <taxon>Bacteria</taxon>
        <taxon>Bacillati</taxon>
        <taxon>Actinomycetota</taxon>
        <taxon>Actinomycetes</taxon>
        <taxon>Pseudonocardiales</taxon>
        <taxon>Pseudonocardiaceae</taxon>
        <taxon>Thermocrispum</taxon>
    </lineage>
</organism>
<dbReference type="EMBL" id="QGUI01000694">
    <property type="protein sequence ID" value="PZM92608.1"/>
    <property type="molecule type" value="Genomic_DNA"/>
</dbReference>
<evidence type="ECO:0000313" key="4">
    <source>
        <dbReference type="EMBL" id="MFO7192339.1"/>
    </source>
</evidence>
<feature type="chain" id="PRO_5016051596" evidence="2">
    <location>
        <begin position="24"/>
        <end position="209"/>
    </location>
</feature>
<evidence type="ECO:0000256" key="1">
    <source>
        <dbReference type="SAM" id="MobiDB-lite"/>
    </source>
</evidence>
<dbReference type="Proteomes" id="UP000249324">
    <property type="component" value="Unassembled WGS sequence"/>
</dbReference>
<dbReference type="InterPro" id="IPR027381">
    <property type="entry name" value="LytR/CpsA/Psr_C"/>
</dbReference>
<dbReference type="Gene3D" id="3.30.70.2390">
    <property type="match status" value="1"/>
</dbReference>
<evidence type="ECO:0000259" key="3">
    <source>
        <dbReference type="Pfam" id="PF13399"/>
    </source>
</evidence>
<feature type="signal peptide" evidence="2">
    <location>
        <begin position="1"/>
        <end position="23"/>
    </location>
</feature>
<dbReference type="STRING" id="1111738.GCA_000427905_01392"/>
<evidence type="ECO:0000256" key="2">
    <source>
        <dbReference type="SAM" id="SignalP"/>
    </source>
</evidence>
<gene>
    <name evidence="4" type="ORF">DIU77_008865</name>
    <name evidence="5" type="ORF">DIU77_15825</name>
</gene>
<reference evidence="4" key="4">
    <citation type="submission" date="2023-08" db="EMBL/GenBank/DDBJ databases">
        <authorList>
            <person name="Guima S.E.S."/>
            <person name="Martins L.F."/>
            <person name="Silva A.M."/>
            <person name="Setubal J.C."/>
        </authorList>
    </citation>
    <scope>NUCLEOTIDE SEQUENCE</scope>
    <source>
        <strain evidence="4">ZC4RG45</strain>
    </source>
</reference>
<accession>A0A2W4J358</accession>
<feature type="domain" description="LytR/CpsA/Psr regulator C-terminal" evidence="3">
    <location>
        <begin position="116"/>
        <end position="205"/>
    </location>
</feature>
<name>A0A2W4J358_9PSEU</name>
<protein>
    <submittedName>
        <fullName evidence="5">Glycoprotein</fullName>
    </submittedName>
    <submittedName>
        <fullName evidence="4">LytR C-terminal domain-containing protein</fullName>
    </submittedName>
</protein>
<sequence length="209" mass="21622">MRLGGMALLGIAAVAAVIGVASAISGDEDEQASPRPDRPETSQTPAPDEEPGTTPKEPEPSRPPEQSTEVSEPPRSSARPPESGKPGGAGDGTRGGTSDGSARPAGGAKGDAYKWVSIRVYNNSKIKGLASHAADDLRSRGWNVVAVGNYSQGIIYETTVYYRPGTSEEAAAKAIGAEFGMRVEPRFPGIEDSSPGVIVIVTKDYVGGK</sequence>
<reference evidence="5" key="1">
    <citation type="submission" date="2018-05" db="EMBL/GenBank/DDBJ databases">
        <authorList>
            <person name="Lanie J.A."/>
            <person name="Ng W.-L."/>
            <person name="Kazmierczak K.M."/>
            <person name="Andrzejewski T.M."/>
            <person name="Davidsen T.M."/>
            <person name="Wayne K.J."/>
            <person name="Tettelin H."/>
            <person name="Glass J.I."/>
            <person name="Rusch D."/>
            <person name="Podicherti R."/>
            <person name="Tsui H.-C.T."/>
            <person name="Winkler M.E."/>
        </authorList>
    </citation>
    <scope>NUCLEOTIDE SEQUENCE</scope>
    <source>
        <strain evidence="5">ZC4RG45</strain>
    </source>
</reference>
<evidence type="ECO:0000313" key="6">
    <source>
        <dbReference type="Proteomes" id="UP000249324"/>
    </source>
</evidence>